<feature type="non-terminal residue" evidence="2">
    <location>
        <position position="194"/>
    </location>
</feature>
<organism evidence="2 3">
    <name type="scientific">Gemmata algarum</name>
    <dbReference type="NCBI Taxonomy" id="2975278"/>
    <lineage>
        <taxon>Bacteria</taxon>
        <taxon>Pseudomonadati</taxon>
        <taxon>Planctomycetota</taxon>
        <taxon>Planctomycetia</taxon>
        <taxon>Gemmatales</taxon>
        <taxon>Gemmataceae</taxon>
        <taxon>Gemmata</taxon>
    </lineage>
</organism>
<sequence>MIVDHDHGCVLDVLENREKATVLAYLKKQKEQGVLKHVEEVTSDMWDGYVEAAREAFGTGVRITIDRFHVMNNFQDGLTSARREIQRALPAEVKKRLKGSRWWWVTNPENMRAEDRESFARLREEFPELGALWEQREQLRAIFEDKAIGTPVEGRTRLEQWMNDVGKLGLSALETFCKTLSNWMDKIANYFHRR</sequence>
<dbReference type="Proteomes" id="UP001272242">
    <property type="component" value="Unassembled WGS sequence"/>
</dbReference>
<dbReference type="InterPro" id="IPR002560">
    <property type="entry name" value="Transposase_DDE"/>
</dbReference>
<name>A0ABU5EW52_9BACT</name>
<keyword evidence="3" id="KW-1185">Reference proteome</keyword>
<reference evidence="3" key="1">
    <citation type="journal article" date="2023" name="Mar. Drugs">
        <title>Gemmata algarum, a Novel Planctomycete Isolated from an Algal Mat, Displays Antimicrobial Activity.</title>
        <authorList>
            <person name="Kumar G."/>
            <person name="Kallscheuer N."/>
            <person name="Kashif M."/>
            <person name="Ahamad S."/>
            <person name="Jagadeeshwari U."/>
            <person name="Pannikurungottu S."/>
            <person name="Haufschild T."/>
            <person name="Kabuu M."/>
            <person name="Sasikala C."/>
            <person name="Jogler C."/>
            <person name="Ramana C."/>
        </authorList>
    </citation>
    <scope>NUCLEOTIDE SEQUENCE [LARGE SCALE GENOMIC DNA]</scope>
    <source>
        <strain evidence="3">JC673</strain>
    </source>
</reference>
<protein>
    <submittedName>
        <fullName evidence="2">Transposase</fullName>
    </submittedName>
</protein>
<dbReference type="PANTHER" id="PTHR33498">
    <property type="entry name" value="TRANSPOSASE FOR INSERTION SEQUENCE ELEMENT IS1557"/>
    <property type="match status" value="1"/>
</dbReference>
<proteinExistence type="predicted"/>
<evidence type="ECO:0000259" key="1">
    <source>
        <dbReference type="Pfam" id="PF01610"/>
    </source>
</evidence>
<dbReference type="EMBL" id="JAXBLV010000091">
    <property type="protein sequence ID" value="MDY3559193.1"/>
    <property type="molecule type" value="Genomic_DNA"/>
</dbReference>
<feature type="domain" description="Transposase IS204/IS1001/IS1096/IS1165 DDE" evidence="1">
    <location>
        <begin position="3"/>
        <end position="192"/>
    </location>
</feature>
<evidence type="ECO:0000313" key="2">
    <source>
        <dbReference type="EMBL" id="MDY3559193.1"/>
    </source>
</evidence>
<accession>A0ABU5EW52</accession>
<dbReference type="RefSeq" id="WP_320686002.1">
    <property type="nucleotide sequence ID" value="NZ_JAXBLV010000091.1"/>
</dbReference>
<dbReference type="InterPro" id="IPR047951">
    <property type="entry name" value="Transpos_ISL3"/>
</dbReference>
<comment type="caution">
    <text evidence="2">The sequence shown here is derived from an EMBL/GenBank/DDBJ whole genome shotgun (WGS) entry which is preliminary data.</text>
</comment>
<dbReference type="Pfam" id="PF01610">
    <property type="entry name" value="DDE_Tnp_ISL3"/>
    <property type="match status" value="1"/>
</dbReference>
<dbReference type="PANTHER" id="PTHR33498:SF1">
    <property type="entry name" value="TRANSPOSASE FOR INSERTION SEQUENCE ELEMENT IS1557"/>
    <property type="match status" value="1"/>
</dbReference>
<evidence type="ECO:0000313" key="3">
    <source>
        <dbReference type="Proteomes" id="UP001272242"/>
    </source>
</evidence>
<gene>
    <name evidence="2" type="ORF">R5W23_006410</name>
</gene>